<name>A0A0F9E429_9ZZZZ</name>
<gene>
    <name evidence="1" type="ORF">LCGC14_2200460</name>
</gene>
<sequence length="90" mass="10406">VLRTYMENLQVYVVDETPGWLTTEFYVGDWMYFITKERAVELLDPNRSYGDMELLGRIVADGFRNNLIVSGGHDGDREWATTFTEQTPHG</sequence>
<evidence type="ECO:0000313" key="1">
    <source>
        <dbReference type="EMBL" id="KKL60926.1"/>
    </source>
</evidence>
<organism evidence="1">
    <name type="scientific">marine sediment metagenome</name>
    <dbReference type="NCBI Taxonomy" id="412755"/>
    <lineage>
        <taxon>unclassified sequences</taxon>
        <taxon>metagenomes</taxon>
        <taxon>ecological metagenomes</taxon>
    </lineage>
</organism>
<dbReference type="EMBL" id="LAZR01028982">
    <property type="protein sequence ID" value="KKL60926.1"/>
    <property type="molecule type" value="Genomic_DNA"/>
</dbReference>
<proteinExistence type="predicted"/>
<protein>
    <submittedName>
        <fullName evidence="1">Uncharacterized protein</fullName>
    </submittedName>
</protein>
<accession>A0A0F9E429</accession>
<comment type="caution">
    <text evidence="1">The sequence shown here is derived from an EMBL/GenBank/DDBJ whole genome shotgun (WGS) entry which is preliminary data.</text>
</comment>
<reference evidence="1" key="1">
    <citation type="journal article" date="2015" name="Nature">
        <title>Complex archaea that bridge the gap between prokaryotes and eukaryotes.</title>
        <authorList>
            <person name="Spang A."/>
            <person name="Saw J.H."/>
            <person name="Jorgensen S.L."/>
            <person name="Zaremba-Niedzwiedzka K."/>
            <person name="Martijn J."/>
            <person name="Lind A.E."/>
            <person name="van Eijk R."/>
            <person name="Schleper C."/>
            <person name="Guy L."/>
            <person name="Ettema T.J."/>
        </authorList>
    </citation>
    <scope>NUCLEOTIDE SEQUENCE</scope>
</reference>
<dbReference type="AlphaFoldDB" id="A0A0F9E429"/>
<feature type="non-terminal residue" evidence="1">
    <location>
        <position position="1"/>
    </location>
</feature>